<protein>
    <submittedName>
        <fullName evidence="2">Uncharacterized protein</fullName>
    </submittedName>
</protein>
<gene>
    <name evidence="2" type="ORF">G7Y31_00760</name>
</gene>
<organism evidence="2 3">
    <name type="scientific">Corynebacterium lizhenjunii</name>
    <dbReference type="NCBI Taxonomy" id="2709394"/>
    <lineage>
        <taxon>Bacteria</taxon>
        <taxon>Bacillati</taxon>
        <taxon>Actinomycetota</taxon>
        <taxon>Actinomycetes</taxon>
        <taxon>Mycobacteriales</taxon>
        <taxon>Corynebacteriaceae</taxon>
        <taxon>Corynebacterium</taxon>
    </lineage>
</organism>
<reference evidence="2 3" key="1">
    <citation type="submission" date="2020-11" db="EMBL/GenBank/DDBJ databases">
        <title>Corynebacterium sp. ZJ-599.</title>
        <authorList>
            <person name="Zhou J."/>
        </authorList>
    </citation>
    <scope>NUCLEOTIDE SEQUENCE [LARGE SCALE GENOMIC DNA]</scope>
    <source>
        <strain evidence="2 3">ZJ-599</strain>
    </source>
</reference>
<evidence type="ECO:0000313" key="3">
    <source>
        <dbReference type="Proteomes" id="UP000594681"/>
    </source>
</evidence>
<keyword evidence="3" id="KW-1185">Reference proteome</keyword>
<feature type="region of interest" description="Disordered" evidence="1">
    <location>
        <begin position="28"/>
        <end position="50"/>
    </location>
</feature>
<dbReference type="AlphaFoldDB" id="A0A7T0KG23"/>
<dbReference type="KEGG" id="cliz:G7Y31_00760"/>
<accession>A0A7T0KG23</accession>
<evidence type="ECO:0000256" key="1">
    <source>
        <dbReference type="SAM" id="MobiDB-lite"/>
    </source>
</evidence>
<dbReference type="Proteomes" id="UP000594681">
    <property type="component" value="Chromosome"/>
</dbReference>
<name>A0A7T0KG23_9CORY</name>
<sequence length="50" mass="4785">MITLIIDAITGIFKTLPEIIGAFGGAGSSTANSVGSSASSVADSAANATK</sequence>
<evidence type="ECO:0000313" key="2">
    <source>
        <dbReference type="EMBL" id="QPK79294.1"/>
    </source>
</evidence>
<dbReference type="EMBL" id="CP064954">
    <property type="protein sequence ID" value="QPK79294.1"/>
    <property type="molecule type" value="Genomic_DNA"/>
</dbReference>
<dbReference type="RefSeq" id="WP_165011218.1">
    <property type="nucleotide sequence ID" value="NZ_CP064954.1"/>
</dbReference>
<proteinExistence type="predicted"/>